<dbReference type="GO" id="GO:0016226">
    <property type="term" value="P:iron-sulfur cluster assembly"/>
    <property type="evidence" value="ECO:0007669"/>
    <property type="project" value="InterPro"/>
</dbReference>
<dbReference type="InterPro" id="IPR017870">
    <property type="entry name" value="FeS_cluster_insertion_CS"/>
</dbReference>
<proteinExistence type="inferred from homology"/>
<dbReference type="EMBL" id="RHLC01000028">
    <property type="protein sequence ID" value="TPP51158.1"/>
    <property type="molecule type" value="Genomic_DNA"/>
</dbReference>
<accession>A0A504XV25</accession>
<organism evidence="4 5">
    <name type="scientific">Leishmania donovani</name>
    <dbReference type="NCBI Taxonomy" id="5661"/>
    <lineage>
        <taxon>Eukaryota</taxon>
        <taxon>Discoba</taxon>
        <taxon>Euglenozoa</taxon>
        <taxon>Kinetoplastea</taxon>
        <taxon>Metakinetoplastina</taxon>
        <taxon>Trypanosomatida</taxon>
        <taxon>Trypanosomatidae</taxon>
        <taxon>Leishmaniinae</taxon>
        <taxon>Leishmania</taxon>
    </lineage>
</organism>
<comment type="caution">
    <text evidence="4">The sequence shown here is derived from an EMBL/GenBank/DDBJ whole genome shotgun (WGS) entry which is preliminary data.</text>
</comment>
<dbReference type="GO" id="GO:0051537">
    <property type="term" value="F:2 iron, 2 sulfur cluster binding"/>
    <property type="evidence" value="ECO:0007669"/>
    <property type="project" value="TreeGrafter"/>
</dbReference>
<dbReference type="InterPro" id="IPR050322">
    <property type="entry name" value="Fe-S_cluster_asmbl/transfer"/>
</dbReference>
<dbReference type="NCBIfam" id="TIGR00049">
    <property type="entry name" value="iron-sulfur cluster assembly accessory protein"/>
    <property type="match status" value="1"/>
</dbReference>
<dbReference type="PROSITE" id="PS01152">
    <property type="entry name" value="HESB"/>
    <property type="match status" value="1"/>
</dbReference>
<evidence type="ECO:0000256" key="1">
    <source>
        <dbReference type="ARBA" id="ARBA00006718"/>
    </source>
</evidence>
<comment type="similarity">
    <text evidence="1">Belongs to the HesB/IscA family.</text>
</comment>
<dbReference type="InterPro" id="IPR016092">
    <property type="entry name" value="ATAP"/>
</dbReference>
<evidence type="ECO:0000313" key="4">
    <source>
        <dbReference type="EMBL" id="TPP51158.1"/>
    </source>
</evidence>
<name>A0A504XV25_LEIDO</name>
<sequence length="305" mass="32202">MQCRLGSLGGGRMQTSLLGRIGGAALCQKRLFQSTAAAGAGTTTAATVNSSRSSDSGANASASSDTSLHTQQLYKSVHKGRGTTPIPKSYKEPTLRSRVAPASGAGAVSSAAAAAETLPPPLVGARSSCAEDAGPVPQRALSPLQKRQLQFRNKAAFVLTPQALRRVKYLLAQYSTVHSAAATKSPLNSDASDEVPSGIRIGVRRRGCSGYSYTVNYYFDSAQRSGKGATPSRKMAGLMEDLVVEQDGVKVVVDADAQFYVIGTEMDYVITNVEEKFTFKNPNQKYSCGCGESFMPYDADDMDTG</sequence>
<dbReference type="FunFam" id="2.60.300.12:FF:000019">
    <property type="entry name" value="Iron-sulfur assembly protein 1, putative"/>
    <property type="match status" value="1"/>
</dbReference>
<dbReference type="GO" id="GO:0005739">
    <property type="term" value="C:mitochondrion"/>
    <property type="evidence" value="ECO:0007669"/>
    <property type="project" value="TreeGrafter"/>
</dbReference>
<reference evidence="5" key="1">
    <citation type="submission" date="2019-02" db="EMBL/GenBank/DDBJ databases">
        <title>FDA dAtabase for Regulatory Grade micrObial Sequences (FDA-ARGOS): Supporting development and validation of Infectious Disease Dx tests.</title>
        <authorList>
            <person name="Duncan R."/>
            <person name="Fisher C."/>
            <person name="Tallon L."/>
            <person name="Sadzewicz L."/>
            <person name="Sengamalay N."/>
            <person name="Ott S."/>
            <person name="Godinez A."/>
            <person name="Nagaraj S."/>
            <person name="Vavikolanu K."/>
            <person name="Nadendla S."/>
            <person name="Aluvathingal J."/>
            <person name="Sichtig H."/>
        </authorList>
    </citation>
    <scope>NUCLEOTIDE SEQUENCE [LARGE SCALE GENOMIC DNA]</scope>
    <source>
        <strain evidence="5">FDAARGOS_361</strain>
    </source>
</reference>
<feature type="compositionally biased region" description="Low complexity" evidence="2">
    <location>
        <begin position="38"/>
        <end position="67"/>
    </location>
</feature>
<dbReference type="SUPFAM" id="SSF89360">
    <property type="entry name" value="HesB-like domain"/>
    <property type="match status" value="1"/>
</dbReference>
<gene>
    <name evidence="4" type="ORF">CGC21_24950</name>
</gene>
<evidence type="ECO:0000256" key="2">
    <source>
        <dbReference type="SAM" id="MobiDB-lite"/>
    </source>
</evidence>
<dbReference type="PANTHER" id="PTHR10072">
    <property type="entry name" value="IRON-SULFUR CLUSTER ASSEMBLY PROTEIN"/>
    <property type="match status" value="1"/>
</dbReference>
<dbReference type="VEuPathDB" id="TriTrypDB:LdBPK_160830.1"/>
<dbReference type="Pfam" id="PF01521">
    <property type="entry name" value="Fe-S_biosyn"/>
    <property type="match status" value="1"/>
</dbReference>
<feature type="domain" description="Core" evidence="3">
    <location>
        <begin position="199"/>
        <end position="292"/>
    </location>
</feature>
<dbReference type="InterPro" id="IPR000361">
    <property type="entry name" value="ATAP_core_dom"/>
</dbReference>
<dbReference type="InterPro" id="IPR035903">
    <property type="entry name" value="HesB-like_dom_sf"/>
</dbReference>
<dbReference type="AlphaFoldDB" id="A0A504XV25"/>
<evidence type="ECO:0000313" key="5">
    <source>
        <dbReference type="Proteomes" id="UP000318447"/>
    </source>
</evidence>
<protein>
    <submittedName>
        <fullName evidence="4">Iron-sulfur cluster assembly accessory family protein</fullName>
    </submittedName>
</protein>
<dbReference type="VEuPathDB" id="TriTrypDB:LDHU3_16.1000"/>
<evidence type="ECO:0000259" key="3">
    <source>
        <dbReference type="Pfam" id="PF01521"/>
    </source>
</evidence>
<dbReference type="Gene3D" id="2.60.300.12">
    <property type="entry name" value="HesB-like domain"/>
    <property type="match status" value="1"/>
</dbReference>
<dbReference type="PANTHER" id="PTHR10072:SF41">
    <property type="entry name" value="IRON-SULFUR CLUSTER ASSEMBLY 1 HOMOLOG, MITOCHONDRIAL"/>
    <property type="match status" value="1"/>
</dbReference>
<dbReference type="VEuPathDB" id="TriTrypDB:LdCL_160013600"/>
<feature type="region of interest" description="Disordered" evidence="2">
    <location>
        <begin position="38"/>
        <end position="102"/>
    </location>
</feature>
<dbReference type="Proteomes" id="UP000318447">
    <property type="component" value="Unassembled WGS sequence"/>
</dbReference>